<evidence type="ECO:0000256" key="3">
    <source>
        <dbReference type="ARBA" id="ARBA00022475"/>
    </source>
</evidence>
<dbReference type="AlphaFoldDB" id="A0A5P4S856"/>
<evidence type="ECO:0000256" key="7">
    <source>
        <dbReference type="ARBA" id="ARBA00038075"/>
    </source>
</evidence>
<feature type="transmembrane region" description="Helical" evidence="9">
    <location>
        <begin position="210"/>
        <end position="233"/>
    </location>
</feature>
<dbReference type="RefSeq" id="WP_130021836.1">
    <property type="nucleotide sequence ID" value="NZ_CP035739.1"/>
</dbReference>
<dbReference type="PANTHER" id="PTHR23513">
    <property type="entry name" value="INTEGRAL MEMBRANE EFFLUX PROTEIN-RELATED"/>
    <property type="match status" value="1"/>
</dbReference>
<evidence type="ECO:0000256" key="8">
    <source>
        <dbReference type="ARBA" id="ARBA00040914"/>
    </source>
</evidence>
<keyword evidence="3" id="KW-1003">Cell membrane</keyword>
<feature type="transmembrane region" description="Helical" evidence="9">
    <location>
        <begin position="43"/>
        <end position="63"/>
    </location>
</feature>
<evidence type="ECO:0000256" key="6">
    <source>
        <dbReference type="ARBA" id="ARBA00023136"/>
    </source>
</evidence>
<evidence type="ECO:0000256" key="9">
    <source>
        <dbReference type="SAM" id="Phobius"/>
    </source>
</evidence>
<reference evidence="11" key="1">
    <citation type="journal article" date="2019" name="J. Antimicrob. Chemother.">
        <title>Pseudomonas aeruginosa with NDM-1, DIM-1 and PME-1 ?-lactamases, and RmtD3 16S rRNA methylase, encoded by new genomic islands.</title>
        <authorList>
            <person name="Urbanowicz P."/>
            <person name="Izdebski R."/>
            <person name="Baraniak A."/>
            <person name="Zabicka D."/>
            <person name="Ziolkowski G."/>
            <person name="Hryniewicz W."/>
            <person name="Gniadkowski M."/>
        </authorList>
    </citation>
    <scope>NUCLEOTIDE SEQUENCE</scope>
</reference>
<comment type="similarity">
    <text evidence="7">Belongs to the major facilitator superfamily. Drug:H(+) antiporter-3 (DHA3) (TC 2.A.1.21) family.</text>
</comment>
<feature type="transmembrane region" description="Helical" evidence="9">
    <location>
        <begin position="253"/>
        <end position="274"/>
    </location>
</feature>
<dbReference type="Gene3D" id="1.20.1250.20">
    <property type="entry name" value="MFS general substrate transporter like domains"/>
    <property type="match status" value="1"/>
</dbReference>
<feature type="transmembrane region" description="Helical" evidence="9">
    <location>
        <begin position="100"/>
        <end position="120"/>
    </location>
</feature>
<gene>
    <name evidence="11" type="ORF">PU_0029</name>
</gene>
<accession>A0A5P4S856</accession>
<keyword evidence="4 9" id="KW-0812">Transmembrane</keyword>
<feature type="domain" description="Major facilitator superfamily (MFS) profile" evidence="10">
    <location>
        <begin position="9"/>
        <end position="393"/>
    </location>
</feature>
<feature type="transmembrane region" description="Helical" evidence="9">
    <location>
        <begin position="368"/>
        <end position="388"/>
    </location>
</feature>
<protein>
    <recommendedName>
        <fullName evidence="8">Multidrug efflux pump Tap</fullName>
    </recommendedName>
</protein>
<evidence type="ECO:0000313" key="11">
    <source>
        <dbReference type="EMBL" id="QFC18509.1"/>
    </source>
</evidence>
<dbReference type="PROSITE" id="PS50850">
    <property type="entry name" value="MFS"/>
    <property type="match status" value="1"/>
</dbReference>
<keyword evidence="2" id="KW-0813">Transport</keyword>
<feature type="transmembrane region" description="Helical" evidence="9">
    <location>
        <begin position="169"/>
        <end position="190"/>
    </location>
</feature>
<dbReference type="InterPro" id="IPR036259">
    <property type="entry name" value="MFS_trans_sf"/>
</dbReference>
<feature type="transmembrane region" description="Helical" evidence="9">
    <location>
        <begin position="281"/>
        <end position="299"/>
    </location>
</feature>
<evidence type="ECO:0000256" key="2">
    <source>
        <dbReference type="ARBA" id="ARBA00022448"/>
    </source>
</evidence>
<dbReference type="CDD" id="cd06173">
    <property type="entry name" value="MFS_MefA_like"/>
    <property type="match status" value="1"/>
</dbReference>
<name>A0A5P4S856_PSEAI</name>
<dbReference type="PROSITE" id="PS51257">
    <property type="entry name" value="PROKAR_LIPOPROTEIN"/>
    <property type="match status" value="1"/>
</dbReference>
<dbReference type="GO" id="GO:0022857">
    <property type="term" value="F:transmembrane transporter activity"/>
    <property type="evidence" value="ECO:0007669"/>
    <property type="project" value="InterPro"/>
</dbReference>
<sequence length="397" mass="40322">MTLRRSAAPLLGVLAAGCLFRLGNAFAAVALPWLVLDLSGSGLWAGAIASTSLIALVIGAFFGGALIDRHGARRVAIIAGLASAVCVGAVPAIVQLGPEALPFIAVLVAAGALLDSPGMTAQDNRIPELARLGQIPLARAVSLKSLIGNASFVAGPALAGISIGFGGASVALVIAFTCSMLSALLIAVWLPEARRRTKRNDGGMLSAFGFIFRAPPLAYLTLLVMVVVGFTSTTTSVLLPSLFHQAARAPQEFGLAASSIGAGSLCGALLLTIFPKLAGQFTALLVIVASLAMVPVALLPPLPAILPLAFIYGLLLAPLGVALNTMLFIQAPQHLRGRVQSASAVLTLAAGIPIALLTGLLVETLGSGMALMACMLATALATMCTQLWSRSADAGPR</sequence>
<comment type="subcellular location">
    <subcellularLocation>
        <location evidence="1">Cell membrane</location>
        <topology evidence="1">Multi-pass membrane protein</topology>
    </subcellularLocation>
</comment>
<feature type="transmembrane region" description="Helical" evidence="9">
    <location>
        <begin position="305"/>
        <end position="329"/>
    </location>
</feature>
<evidence type="ECO:0000256" key="1">
    <source>
        <dbReference type="ARBA" id="ARBA00004651"/>
    </source>
</evidence>
<dbReference type="InterPro" id="IPR011701">
    <property type="entry name" value="MFS"/>
</dbReference>
<dbReference type="SUPFAM" id="SSF103473">
    <property type="entry name" value="MFS general substrate transporter"/>
    <property type="match status" value="1"/>
</dbReference>
<dbReference type="GO" id="GO:0005886">
    <property type="term" value="C:plasma membrane"/>
    <property type="evidence" value="ECO:0007669"/>
    <property type="project" value="UniProtKB-SubCell"/>
</dbReference>
<dbReference type="Pfam" id="PF07690">
    <property type="entry name" value="MFS_1"/>
    <property type="match status" value="1"/>
</dbReference>
<keyword evidence="6 9" id="KW-0472">Membrane</keyword>
<dbReference type="PANTHER" id="PTHR23513:SF9">
    <property type="entry name" value="ENTEROBACTIN EXPORTER ENTS"/>
    <property type="match status" value="1"/>
</dbReference>
<feature type="transmembrane region" description="Helical" evidence="9">
    <location>
        <begin position="141"/>
        <end position="163"/>
    </location>
</feature>
<organism evidence="11">
    <name type="scientific">Pseudomonas aeruginosa</name>
    <dbReference type="NCBI Taxonomy" id="287"/>
    <lineage>
        <taxon>Bacteria</taxon>
        <taxon>Pseudomonadati</taxon>
        <taxon>Pseudomonadota</taxon>
        <taxon>Gammaproteobacteria</taxon>
        <taxon>Pseudomonadales</taxon>
        <taxon>Pseudomonadaceae</taxon>
        <taxon>Pseudomonas</taxon>
    </lineage>
</organism>
<evidence type="ECO:0000256" key="5">
    <source>
        <dbReference type="ARBA" id="ARBA00022989"/>
    </source>
</evidence>
<keyword evidence="5 9" id="KW-1133">Transmembrane helix</keyword>
<dbReference type="InterPro" id="IPR020846">
    <property type="entry name" value="MFS_dom"/>
</dbReference>
<feature type="transmembrane region" description="Helical" evidence="9">
    <location>
        <begin position="341"/>
        <end position="362"/>
    </location>
</feature>
<dbReference type="EMBL" id="MK450539">
    <property type="protein sequence ID" value="QFC18509.1"/>
    <property type="molecule type" value="Genomic_DNA"/>
</dbReference>
<feature type="transmembrane region" description="Helical" evidence="9">
    <location>
        <begin position="75"/>
        <end position="94"/>
    </location>
</feature>
<evidence type="ECO:0000256" key="4">
    <source>
        <dbReference type="ARBA" id="ARBA00022692"/>
    </source>
</evidence>
<evidence type="ECO:0000259" key="10">
    <source>
        <dbReference type="PROSITE" id="PS50850"/>
    </source>
</evidence>
<proteinExistence type="inferred from homology"/>